<keyword evidence="3" id="KW-1185">Reference proteome</keyword>
<reference evidence="2" key="1">
    <citation type="submission" date="2020-07" db="EMBL/GenBank/DDBJ databases">
        <title>Vallitalea pronyensis genome.</title>
        <authorList>
            <person name="Postec A."/>
        </authorList>
    </citation>
    <scope>NUCLEOTIDE SEQUENCE</scope>
    <source>
        <strain evidence="2">FatNI3</strain>
    </source>
</reference>
<sequence length="541" mass="62365">MRIHHHEPLNRKIQVSKVAKVNGQSFTKGQVLKGEILDIQQKNVAIQLANGTHLTATLTKDIELSIGQELLFQVKDASTEQVFLKPMLEEMFNPKDTKMLQVLDEAGVTVNEKNMKLVHELLSRHMPVDKKSLNQMMRLAYKFNDVPLERLLLMLEKDIPVTKENVQHLEQFIHNQNNMKQNILDLSHSILHEATKETQQELIRILLDGQSMENTQQNTVSKGLPNPENPVHEAHITGQENVTNQESISNKEGQIISQENSQHPVEQLTTEQSPKLERILPESVLKDINDTVHTFSNGSKPIPPLTGDMTLEQLEAWVAGLELDEEDKQSLHKTITNKILMAAVDKSVFLSKDALKQPELIKEYYHEIYDKLSQIIQSKEAMGQKNGGLMKHAVKAKQNIEFMHYLNQQYTYVELPFKFSQGLLNSELYIFENKKELKSKGKTDAVSALLRLDYLNLGHLDIYVKKQGHHVECKFYVEDDEKYKRINEHLHKLYKQIDSFGYHMTNISVSKQQDTFQVVEDFLDRKEQAASVKRYSFDMRV</sequence>
<proteinExistence type="predicted"/>
<name>A0A8J8SGV8_9FIRM</name>
<dbReference type="InterPro" id="IPR038610">
    <property type="entry name" value="FliK-like_C_sf"/>
</dbReference>
<dbReference type="KEGG" id="vpy:HZI73_12045"/>
<dbReference type="Pfam" id="PF02120">
    <property type="entry name" value="Flg_hook"/>
    <property type="match status" value="1"/>
</dbReference>
<evidence type="ECO:0000313" key="2">
    <source>
        <dbReference type="EMBL" id="QUI22976.1"/>
    </source>
</evidence>
<dbReference type="Gene3D" id="3.30.750.140">
    <property type="match status" value="1"/>
</dbReference>
<organism evidence="2 3">
    <name type="scientific">Vallitalea pronyensis</name>
    <dbReference type="NCBI Taxonomy" id="1348613"/>
    <lineage>
        <taxon>Bacteria</taxon>
        <taxon>Bacillati</taxon>
        <taxon>Bacillota</taxon>
        <taxon>Clostridia</taxon>
        <taxon>Lachnospirales</taxon>
        <taxon>Vallitaleaceae</taxon>
        <taxon>Vallitalea</taxon>
    </lineage>
</organism>
<dbReference type="RefSeq" id="WP_212698472.1">
    <property type="nucleotide sequence ID" value="NZ_CP058649.1"/>
</dbReference>
<dbReference type="AlphaFoldDB" id="A0A8J8SGV8"/>
<dbReference type="Proteomes" id="UP000683246">
    <property type="component" value="Chromosome"/>
</dbReference>
<accession>A0A8J8SGV8</accession>
<evidence type="ECO:0000259" key="1">
    <source>
        <dbReference type="Pfam" id="PF02120"/>
    </source>
</evidence>
<protein>
    <submittedName>
        <fullName evidence="2">Flagellar hook-length control protein FliK</fullName>
    </submittedName>
</protein>
<keyword evidence="2" id="KW-0966">Cell projection</keyword>
<dbReference type="EMBL" id="CP058649">
    <property type="protein sequence ID" value="QUI22976.1"/>
    <property type="molecule type" value="Genomic_DNA"/>
</dbReference>
<gene>
    <name evidence="2" type="ORF">HZI73_12045</name>
</gene>
<evidence type="ECO:0000313" key="3">
    <source>
        <dbReference type="Proteomes" id="UP000683246"/>
    </source>
</evidence>
<keyword evidence="2" id="KW-0282">Flagellum</keyword>
<dbReference type="InterPro" id="IPR021136">
    <property type="entry name" value="Flagellar_hook_control-like_C"/>
</dbReference>
<keyword evidence="2" id="KW-0969">Cilium</keyword>
<feature type="domain" description="Flagellar hook-length control protein-like C-terminal" evidence="1">
    <location>
        <begin position="443"/>
        <end position="515"/>
    </location>
</feature>